<dbReference type="Gene3D" id="3.40.50.2300">
    <property type="match status" value="1"/>
</dbReference>
<sequence>MSTSSKVKVLLIEDSGLMRIILSDIIRKNKNLELVGSAINGLVGIEKAEELMPDVILTDMIMPEYDGLYVVKKAKEKGLEIPVILLSSLEKANPIIFEALNEGAFDFIDKPTEDQIDKGYPELIHFIETASKTNFSADQIGLNKQNTFEHSFSKELNYKILVVGASTGGPGAVEFLLNNLPKNLAIPVIIIQHMPQRFIETFTERLKASTGKKVVAATSGTRIESNYIYLAPAEYNSQVVKSNGYVEFRKVDKKYQAYNYPSIDSVLESVAEIYKEKTIACILTGMGKDGSESLMRVKKHGGLTIAQNRDSSIVYGMPKEAFESGAASYQLELNDFPSFIISAL</sequence>
<organism evidence="8">
    <name type="scientific">Marivirga arenosa</name>
    <dbReference type="NCBI Taxonomy" id="3059076"/>
    <lineage>
        <taxon>Bacteria</taxon>
        <taxon>Pseudomonadati</taxon>
        <taxon>Bacteroidota</taxon>
        <taxon>Cytophagia</taxon>
        <taxon>Cytophagales</taxon>
        <taxon>Marivirgaceae</taxon>
        <taxon>Marivirga</taxon>
    </lineage>
</organism>
<name>A0AA49J9K1_9BACT</name>
<feature type="modified residue" description="4-aspartylphosphate" evidence="5">
    <location>
        <position position="59"/>
    </location>
</feature>
<dbReference type="PANTHER" id="PTHR42872:SF3">
    <property type="entry name" value="PROTEIN-GLUTAMATE METHYLESTERASE_PROTEIN-GLUTAMINE GLUTAMINASE 1"/>
    <property type="match status" value="1"/>
</dbReference>
<comment type="catalytic activity">
    <reaction evidence="3">
        <text>[protein]-L-glutamate 5-O-methyl ester + H2O = L-glutamyl-[protein] + methanol + H(+)</text>
        <dbReference type="Rhea" id="RHEA:23236"/>
        <dbReference type="Rhea" id="RHEA-COMP:10208"/>
        <dbReference type="Rhea" id="RHEA-COMP:10311"/>
        <dbReference type="ChEBI" id="CHEBI:15377"/>
        <dbReference type="ChEBI" id="CHEBI:15378"/>
        <dbReference type="ChEBI" id="CHEBI:17790"/>
        <dbReference type="ChEBI" id="CHEBI:29973"/>
        <dbReference type="ChEBI" id="CHEBI:82795"/>
        <dbReference type="EC" id="3.1.1.61"/>
    </reaction>
</comment>
<evidence type="ECO:0000256" key="2">
    <source>
        <dbReference type="ARBA" id="ARBA00039140"/>
    </source>
</evidence>
<dbReference type="InterPro" id="IPR035909">
    <property type="entry name" value="CheB_C"/>
</dbReference>
<dbReference type="GO" id="GO:0005737">
    <property type="term" value="C:cytoplasm"/>
    <property type="evidence" value="ECO:0007669"/>
    <property type="project" value="InterPro"/>
</dbReference>
<dbReference type="PROSITE" id="PS50122">
    <property type="entry name" value="CHEB"/>
    <property type="match status" value="1"/>
</dbReference>
<dbReference type="PANTHER" id="PTHR42872">
    <property type="entry name" value="PROTEIN-GLUTAMATE METHYLESTERASE/PROTEIN-GLUTAMINE GLUTAMINASE"/>
    <property type="match status" value="1"/>
</dbReference>
<dbReference type="Proteomes" id="UP001232019">
    <property type="component" value="Chromosome"/>
</dbReference>
<evidence type="ECO:0000259" key="7">
    <source>
        <dbReference type="PROSITE" id="PS50122"/>
    </source>
</evidence>
<feature type="domain" description="CheB-type methylesterase" evidence="7">
    <location>
        <begin position="159"/>
        <end position="344"/>
    </location>
</feature>
<dbReference type="InterPro" id="IPR000673">
    <property type="entry name" value="Sig_transdc_resp-reg_Me-estase"/>
</dbReference>
<feature type="domain" description="Response regulatory" evidence="6">
    <location>
        <begin position="8"/>
        <end position="125"/>
    </location>
</feature>
<gene>
    <name evidence="8" type="ORF">QYS47_04835</name>
</gene>
<evidence type="ECO:0000259" key="6">
    <source>
        <dbReference type="PROSITE" id="PS50110"/>
    </source>
</evidence>
<dbReference type="Pfam" id="PF01339">
    <property type="entry name" value="CheB_methylest"/>
    <property type="match status" value="1"/>
</dbReference>
<dbReference type="EMBL" id="CP129968">
    <property type="protein sequence ID" value="WKK81609.1"/>
    <property type="molecule type" value="Genomic_DNA"/>
</dbReference>
<dbReference type="GO" id="GO:0000156">
    <property type="term" value="F:phosphorelay response regulator activity"/>
    <property type="evidence" value="ECO:0007669"/>
    <property type="project" value="InterPro"/>
</dbReference>
<dbReference type="InterPro" id="IPR008248">
    <property type="entry name" value="CheB-like"/>
</dbReference>
<feature type="active site" evidence="4">
    <location>
        <position position="289"/>
    </location>
</feature>
<dbReference type="KEGG" id="marp:QYS47_04835"/>
<evidence type="ECO:0000256" key="4">
    <source>
        <dbReference type="PROSITE-ProRule" id="PRU00050"/>
    </source>
</evidence>
<evidence type="ECO:0000256" key="5">
    <source>
        <dbReference type="PROSITE-ProRule" id="PRU00169"/>
    </source>
</evidence>
<feature type="active site" evidence="4">
    <location>
        <position position="193"/>
    </location>
</feature>
<dbReference type="RefSeq" id="WP_302127154.1">
    <property type="nucleotide sequence ID" value="NZ_CP129968.2"/>
</dbReference>
<dbReference type="InterPro" id="IPR011006">
    <property type="entry name" value="CheY-like_superfamily"/>
</dbReference>
<dbReference type="EC" id="3.1.1.61" evidence="2"/>
<dbReference type="Pfam" id="PF00072">
    <property type="entry name" value="Response_reg"/>
    <property type="match status" value="1"/>
</dbReference>
<dbReference type="SUPFAM" id="SSF52738">
    <property type="entry name" value="Methylesterase CheB, C-terminal domain"/>
    <property type="match status" value="1"/>
</dbReference>
<reference evidence="8" key="1">
    <citation type="submission" date="2023-08" db="EMBL/GenBank/DDBJ databases">
        <title>Comparative genomics and taxonomic characterization of three novel marine species of genus Marivirga.</title>
        <authorList>
            <person name="Muhammad N."/>
            <person name="Kim S.-G."/>
        </authorList>
    </citation>
    <scope>NUCLEOTIDE SEQUENCE</scope>
    <source>
        <strain evidence="8">BKB1-2</strain>
    </source>
</reference>
<dbReference type="GO" id="GO:0008984">
    <property type="term" value="F:protein-glutamate methylesterase activity"/>
    <property type="evidence" value="ECO:0007669"/>
    <property type="project" value="UniProtKB-EC"/>
</dbReference>
<dbReference type="AlphaFoldDB" id="A0AA49J9K1"/>
<proteinExistence type="predicted"/>
<evidence type="ECO:0000256" key="3">
    <source>
        <dbReference type="ARBA" id="ARBA00048267"/>
    </source>
</evidence>
<dbReference type="Gene3D" id="3.40.50.180">
    <property type="entry name" value="Methylesterase CheB, C-terminal domain"/>
    <property type="match status" value="1"/>
</dbReference>
<dbReference type="SUPFAM" id="SSF52172">
    <property type="entry name" value="CheY-like"/>
    <property type="match status" value="1"/>
</dbReference>
<keyword evidence="5" id="KW-0597">Phosphoprotein</keyword>
<dbReference type="PROSITE" id="PS50110">
    <property type="entry name" value="RESPONSE_REGULATORY"/>
    <property type="match status" value="1"/>
</dbReference>
<protein>
    <recommendedName>
        <fullName evidence="2">protein-glutamate methylesterase</fullName>
        <ecNumber evidence="2">3.1.1.61</ecNumber>
    </recommendedName>
</protein>
<keyword evidence="4" id="KW-0145">Chemotaxis</keyword>
<accession>A0AA49J9K1</accession>
<dbReference type="PIRSF" id="PIRSF000876">
    <property type="entry name" value="RR_chemtxs_CheB"/>
    <property type="match status" value="1"/>
</dbReference>
<dbReference type="CDD" id="cd16432">
    <property type="entry name" value="CheB_Rec"/>
    <property type="match status" value="1"/>
</dbReference>
<evidence type="ECO:0000313" key="8">
    <source>
        <dbReference type="EMBL" id="WKK81609.1"/>
    </source>
</evidence>
<keyword evidence="1 4" id="KW-0378">Hydrolase</keyword>
<dbReference type="SMART" id="SM00448">
    <property type="entry name" value="REC"/>
    <property type="match status" value="1"/>
</dbReference>
<feature type="active site" evidence="4">
    <location>
        <position position="166"/>
    </location>
</feature>
<evidence type="ECO:0000256" key="1">
    <source>
        <dbReference type="ARBA" id="ARBA00022801"/>
    </source>
</evidence>
<dbReference type="InterPro" id="IPR001789">
    <property type="entry name" value="Sig_transdc_resp-reg_receiver"/>
</dbReference>
<dbReference type="CDD" id="cd17541">
    <property type="entry name" value="REC_CheB-like"/>
    <property type="match status" value="1"/>
</dbReference>
<dbReference type="GO" id="GO:0006935">
    <property type="term" value="P:chemotaxis"/>
    <property type="evidence" value="ECO:0007669"/>
    <property type="project" value="UniProtKB-UniRule"/>
</dbReference>